<keyword evidence="2" id="KW-1185">Reference proteome</keyword>
<proteinExistence type="predicted"/>
<dbReference type="PANTHER" id="PTHR10491:SF4">
    <property type="entry name" value="METHIONINE ADENOSYLTRANSFERASE 2 SUBUNIT BETA"/>
    <property type="match status" value="1"/>
</dbReference>
<dbReference type="Gene3D" id="3.40.50.720">
    <property type="entry name" value="NAD(P)-binding Rossmann-like Domain"/>
    <property type="match status" value="1"/>
</dbReference>
<evidence type="ECO:0000313" key="2">
    <source>
        <dbReference type="Proteomes" id="UP000030748"/>
    </source>
</evidence>
<dbReference type="AlphaFoldDB" id="A0A022RB60"/>
<organism evidence="1 2">
    <name type="scientific">Erythranthe guttata</name>
    <name type="common">Yellow monkey flower</name>
    <name type="synonym">Mimulus guttatus</name>
    <dbReference type="NCBI Taxonomy" id="4155"/>
    <lineage>
        <taxon>Eukaryota</taxon>
        <taxon>Viridiplantae</taxon>
        <taxon>Streptophyta</taxon>
        <taxon>Embryophyta</taxon>
        <taxon>Tracheophyta</taxon>
        <taxon>Spermatophyta</taxon>
        <taxon>Magnoliopsida</taxon>
        <taxon>eudicotyledons</taxon>
        <taxon>Gunneridae</taxon>
        <taxon>Pentapetalae</taxon>
        <taxon>asterids</taxon>
        <taxon>lamiids</taxon>
        <taxon>Lamiales</taxon>
        <taxon>Phrymaceae</taxon>
        <taxon>Erythranthe</taxon>
    </lineage>
</organism>
<dbReference type="EMBL" id="KI630580">
    <property type="protein sequence ID" value="EYU36938.1"/>
    <property type="molecule type" value="Genomic_DNA"/>
</dbReference>
<dbReference type="SUPFAM" id="SSF51735">
    <property type="entry name" value="NAD(P)-binding Rossmann-fold domains"/>
    <property type="match status" value="1"/>
</dbReference>
<dbReference type="InterPro" id="IPR005913">
    <property type="entry name" value="dTDP_dehydrorham_reduct"/>
</dbReference>
<evidence type="ECO:0000313" key="1">
    <source>
        <dbReference type="EMBL" id="EYU36938.1"/>
    </source>
</evidence>
<name>A0A022RB60_ERYGU</name>
<reference evidence="1 2" key="1">
    <citation type="journal article" date="2013" name="Proc. Natl. Acad. Sci. U.S.A.">
        <title>Fine-scale variation in meiotic recombination in Mimulus inferred from population shotgun sequencing.</title>
        <authorList>
            <person name="Hellsten U."/>
            <person name="Wright K.M."/>
            <person name="Jenkins J."/>
            <person name="Shu S."/>
            <person name="Yuan Y."/>
            <person name="Wessler S.R."/>
            <person name="Schmutz J."/>
            <person name="Willis J.H."/>
            <person name="Rokhsar D.S."/>
        </authorList>
    </citation>
    <scope>NUCLEOTIDE SEQUENCE [LARGE SCALE GENOMIC DNA]</scope>
    <source>
        <strain evidence="2">cv. DUN x IM62</strain>
    </source>
</reference>
<protein>
    <submittedName>
        <fullName evidence="1">Uncharacterized protein</fullName>
    </submittedName>
</protein>
<gene>
    <name evidence="1" type="ORF">MIMGU_mgv1a023646mg</name>
</gene>
<dbReference type="STRING" id="4155.A0A022RB60"/>
<dbReference type="eggNOG" id="KOG0747">
    <property type="taxonomic scope" value="Eukaryota"/>
</dbReference>
<dbReference type="Proteomes" id="UP000030748">
    <property type="component" value="Unassembled WGS sequence"/>
</dbReference>
<dbReference type="InterPro" id="IPR036291">
    <property type="entry name" value="NAD(P)-bd_dom_sf"/>
</dbReference>
<feature type="non-terminal residue" evidence="1">
    <location>
        <position position="109"/>
    </location>
</feature>
<accession>A0A022RB60</accession>
<sequence>MEMSATANGAAAEPLKFLIYSRTGRTSRPTFKPTHVFNAAGVTGRPNVDWCESHRVETIRTNVGLVLINYATCCIFEYDSGHPLGSGVEFKEEDTPNFSGSFYSNTKAM</sequence>
<dbReference type="PANTHER" id="PTHR10491">
    <property type="entry name" value="DTDP-4-DEHYDRORHAMNOSE REDUCTASE"/>
    <property type="match status" value="1"/>
</dbReference>